<dbReference type="RefSeq" id="WP_021287224.1">
    <property type="nucleotide sequence ID" value="NZ_AUPZ01000005.1"/>
</dbReference>
<dbReference type="InterPro" id="IPR036388">
    <property type="entry name" value="WH-like_DNA-bd_sf"/>
</dbReference>
<dbReference type="AlphaFoldDB" id="T0JP30"/>
<evidence type="ECO:0000256" key="3">
    <source>
        <dbReference type="ARBA" id="ARBA00023163"/>
    </source>
</evidence>
<protein>
    <recommendedName>
        <fullName evidence="4">HTH marR-type domain-containing protein</fullName>
    </recommendedName>
</protein>
<name>T0JP30_9BACT</name>
<dbReference type="Pfam" id="PF01047">
    <property type="entry name" value="MarR"/>
    <property type="match status" value="1"/>
</dbReference>
<evidence type="ECO:0000313" key="6">
    <source>
        <dbReference type="Proteomes" id="UP000015520"/>
    </source>
</evidence>
<comment type="caution">
    <text evidence="5">The sequence shown here is derived from an EMBL/GenBank/DDBJ whole genome shotgun (WGS) entry which is preliminary data.</text>
</comment>
<dbReference type="GO" id="GO:0003677">
    <property type="term" value="F:DNA binding"/>
    <property type="evidence" value="ECO:0007669"/>
    <property type="project" value="UniProtKB-KW"/>
</dbReference>
<dbReference type="EMBL" id="AUPZ01000005">
    <property type="protein sequence ID" value="EQB39896.1"/>
    <property type="molecule type" value="Genomic_DNA"/>
</dbReference>
<proteinExistence type="predicted"/>
<dbReference type="Gene3D" id="1.10.10.10">
    <property type="entry name" value="Winged helix-like DNA-binding domain superfamily/Winged helix DNA-binding domain"/>
    <property type="match status" value="1"/>
</dbReference>
<feature type="domain" description="HTH marR-type" evidence="4">
    <location>
        <begin position="3"/>
        <end position="160"/>
    </location>
</feature>
<dbReference type="GO" id="GO:0003700">
    <property type="term" value="F:DNA-binding transcription factor activity"/>
    <property type="evidence" value="ECO:0007669"/>
    <property type="project" value="InterPro"/>
</dbReference>
<dbReference type="PROSITE" id="PS50995">
    <property type="entry name" value="HTH_MARR_2"/>
    <property type="match status" value="1"/>
</dbReference>
<reference evidence="5 6" key="1">
    <citation type="submission" date="2013-07" db="EMBL/GenBank/DDBJ databases">
        <title>Sulfurimonas hongkongensis AST-10 Genome Sequencing.</title>
        <authorList>
            <person name="Cai L."/>
            <person name="Zhang T."/>
        </authorList>
    </citation>
    <scope>NUCLEOTIDE SEQUENCE [LARGE SCALE GENOMIC DNA]</scope>
    <source>
        <strain evidence="5 6">AST-10</strain>
    </source>
</reference>
<keyword evidence="3" id="KW-0804">Transcription</keyword>
<dbReference type="PANTHER" id="PTHR42756">
    <property type="entry name" value="TRANSCRIPTIONAL REGULATOR, MARR"/>
    <property type="match status" value="1"/>
</dbReference>
<dbReference type="PANTHER" id="PTHR42756:SF1">
    <property type="entry name" value="TRANSCRIPTIONAL REPRESSOR OF EMRAB OPERON"/>
    <property type="match status" value="1"/>
</dbReference>
<dbReference type="STRING" id="1172190.M947_04765"/>
<dbReference type="SMART" id="SM00347">
    <property type="entry name" value="HTH_MARR"/>
    <property type="match status" value="1"/>
</dbReference>
<dbReference type="Proteomes" id="UP000015520">
    <property type="component" value="Unassembled WGS sequence"/>
</dbReference>
<keyword evidence="2" id="KW-0238">DNA-binding</keyword>
<dbReference type="eggNOG" id="COG1846">
    <property type="taxonomic scope" value="Bacteria"/>
</dbReference>
<dbReference type="SUPFAM" id="SSF46785">
    <property type="entry name" value="Winged helix' DNA-binding domain"/>
    <property type="match status" value="1"/>
</dbReference>
<organism evidence="5 6">
    <name type="scientific">Sulfurimonas hongkongensis</name>
    <dbReference type="NCBI Taxonomy" id="1172190"/>
    <lineage>
        <taxon>Bacteria</taxon>
        <taxon>Pseudomonadati</taxon>
        <taxon>Campylobacterota</taxon>
        <taxon>Epsilonproteobacteria</taxon>
        <taxon>Campylobacterales</taxon>
        <taxon>Sulfurimonadaceae</taxon>
        <taxon>Sulfurimonas</taxon>
    </lineage>
</organism>
<evidence type="ECO:0000313" key="5">
    <source>
        <dbReference type="EMBL" id="EQB39896.1"/>
    </source>
</evidence>
<gene>
    <name evidence="5" type="ORF">M947_04765</name>
</gene>
<evidence type="ECO:0000256" key="2">
    <source>
        <dbReference type="ARBA" id="ARBA00023125"/>
    </source>
</evidence>
<dbReference type="InterPro" id="IPR000835">
    <property type="entry name" value="HTH_MarR-typ"/>
</dbReference>
<dbReference type="PATRIC" id="fig|1172190.3.peg.930"/>
<accession>T0JP30</accession>
<evidence type="ECO:0000256" key="1">
    <source>
        <dbReference type="ARBA" id="ARBA00023015"/>
    </source>
</evidence>
<keyword evidence="1" id="KW-0805">Transcription regulation</keyword>
<dbReference type="PRINTS" id="PR00598">
    <property type="entry name" value="HTHMARR"/>
</dbReference>
<dbReference type="InterPro" id="IPR036390">
    <property type="entry name" value="WH_DNA-bd_sf"/>
</dbReference>
<dbReference type="OrthoDB" id="5343771at2"/>
<evidence type="ECO:0000259" key="4">
    <source>
        <dbReference type="PROSITE" id="PS50995"/>
    </source>
</evidence>
<sequence length="164" mass="18631">MNSNELILHLSSKDKKISKGSDIGYVTLPLILISEKILARITILLEKKYSISTSELDVLSSLHSCVDEKHTLSPTKLYERLFFSSGGMTKVLKKLEAKGFIKRLDNKEDKRSKLVRLTKSGKEIVEKSLSDVIELEEEMFGHVDAKDRESLSRLLFKTFDGIKE</sequence>
<keyword evidence="6" id="KW-1185">Reference proteome</keyword>